<dbReference type="RefSeq" id="WP_062075525.1">
    <property type="nucleotide sequence ID" value="NZ_BBRC01000010.1"/>
</dbReference>
<evidence type="ECO:0000313" key="2">
    <source>
        <dbReference type="Proteomes" id="UP000547973"/>
    </source>
</evidence>
<keyword evidence="2" id="KW-1185">Reference proteome</keyword>
<proteinExistence type="predicted"/>
<protein>
    <submittedName>
        <fullName evidence="1">Uncharacterized protein</fullName>
    </submittedName>
</protein>
<dbReference type="EMBL" id="JACBZO010000002">
    <property type="protein sequence ID" value="NYI42916.1"/>
    <property type="molecule type" value="Genomic_DNA"/>
</dbReference>
<accession>A0A7Z0CIS4</accession>
<organism evidence="1 2">
    <name type="scientific">Demequina lutea</name>
    <dbReference type="NCBI Taxonomy" id="431489"/>
    <lineage>
        <taxon>Bacteria</taxon>
        <taxon>Bacillati</taxon>
        <taxon>Actinomycetota</taxon>
        <taxon>Actinomycetes</taxon>
        <taxon>Micrococcales</taxon>
        <taxon>Demequinaceae</taxon>
        <taxon>Demequina</taxon>
    </lineage>
</organism>
<dbReference type="AlphaFoldDB" id="A0A7Z0CIS4"/>
<dbReference type="Proteomes" id="UP000547973">
    <property type="component" value="Unassembled WGS sequence"/>
</dbReference>
<reference evidence="1 2" key="1">
    <citation type="submission" date="2020-07" db="EMBL/GenBank/DDBJ databases">
        <title>Sequencing the genomes of 1000 actinobacteria strains.</title>
        <authorList>
            <person name="Klenk H.-P."/>
        </authorList>
    </citation>
    <scope>NUCLEOTIDE SEQUENCE [LARGE SCALE GENOMIC DNA]</scope>
    <source>
        <strain evidence="1 2">DSM 19970</strain>
    </source>
</reference>
<gene>
    <name evidence="1" type="ORF">BKA03_003090</name>
</gene>
<sequence>MTTQRTLDRRGAMIAATQRTIDAIQDEIREALITTIANTLEHCAHVTHITFEVSDQGDWLVLDTLTCPRHGDECPAVRAQDTHDLEDYASHIYGEQLTWAAEALDLKDTGDGLHWRIATTVLRALING</sequence>
<comment type="caution">
    <text evidence="1">The sequence shown here is derived from an EMBL/GenBank/DDBJ whole genome shotgun (WGS) entry which is preliminary data.</text>
</comment>
<evidence type="ECO:0000313" key="1">
    <source>
        <dbReference type="EMBL" id="NYI42916.1"/>
    </source>
</evidence>
<name>A0A7Z0CIS4_9MICO</name>